<dbReference type="FunFam" id="1.20.1250.20:FF:000297">
    <property type="entry name" value="Solute carrier family 22 member 18"/>
    <property type="match status" value="1"/>
</dbReference>
<feature type="transmembrane region" description="Helical" evidence="9">
    <location>
        <begin position="318"/>
        <end position="337"/>
    </location>
</feature>
<organism evidence="11 12">
    <name type="scientific">Clytia hemisphaerica</name>
    <dbReference type="NCBI Taxonomy" id="252671"/>
    <lineage>
        <taxon>Eukaryota</taxon>
        <taxon>Metazoa</taxon>
        <taxon>Cnidaria</taxon>
        <taxon>Hydrozoa</taxon>
        <taxon>Hydroidolina</taxon>
        <taxon>Leptothecata</taxon>
        <taxon>Obeliida</taxon>
        <taxon>Clytiidae</taxon>
        <taxon>Clytia</taxon>
    </lineage>
</organism>
<keyword evidence="3 9" id="KW-0812">Transmembrane</keyword>
<evidence type="ECO:0000313" key="12">
    <source>
        <dbReference type="Proteomes" id="UP000594262"/>
    </source>
</evidence>
<dbReference type="GO" id="GO:0016324">
    <property type="term" value="C:apical plasma membrane"/>
    <property type="evidence" value="ECO:0007669"/>
    <property type="project" value="UniProtKB-SubCell"/>
</dbReference>
<feature type="transmembrane region" description="Helical" evidence="9">
    <location>
        <begin position="80"/>
        <end position="97"/>
    </location>
</feature>
<dbReference type="OrthoDB" id="440553at2759"/>
<evidence type="ECO:0000256" key="8">
    <source>
        <dbReference type="SAM" id="MobiDB-lite"/>
    </source>
</evidence>
<dbReference type="Gene3D" id="1.20.1250.20">
    <property type="entry name" value="MFS general substrate transporter like domains"/>
    <property type="match status" value="1"/>
</dbReference>
<dbReference type="CDD" id="cd17331">
    <property type="entry name" value="MFS_SLC22A18"/>
    <property type="match status" value="1"/>
</dbReference>
<dbReference type="InterPro" id="IPR036259">
    <property type="entry name" value="MFS_trans_sf"/>
</dbReference>
<dbReference type="AlphaFoldDB" id="A0A7M5WYP6"/>
<comment type="subcellular location">
    <subcellularLocation>
        <location evidence="1">Apical cell membrane</location>
        <topology evidence="1">Multi-pass membrane protein</topology>
    </subcellularLocation>
</comment>
<feature type="transmembrane region" description="Helical" evidence="9">
    <location>
        <begin position="252"/>
        <end position="278"/>
    </location>
</feature>
<feature type="transmembrane region" description="Helical" evidence="9">
    <location>
        <begin position="41"/>
        <end position="60"/>
    </location>
</feature>
<evidence type="ECO:0000256" key="7">
    <source>
        <dbReference type="ARBA" id="ARBA00093348"/>
    </source>
</evidence>
<feature type="region of interest" description="Disordered" evidence="8">
    <location>
        <begin position="1"/>
        <end position="23"/>
    </location>
</feature>
<keyword evidence="2" id="KW-1003">Cell membrane</keyword>
<feature type="transmembrane region" description="Helical" evidence="9">
    <location>
        <begin position="290"/>
        <end position="311"/>
    </location>
</feature>
<dbReference type="Proteomes" id="UP000594262">
    <property type="component" value="Unplaced"/>
</dbReference>
<reference evidence="11" key="1">
    <citation type="submission" date="2021-01" db="UniProtKB">
        <authorList>
            <consortium name="EnsemblMetazoa"/>
        </authorList>
    </citation>
    <scope>IDENTIFICATION</scope>
</reference>
<dbReference type="InterPro" id="IPR011701">
    <property type="entry name" value="MFS"/>
</dbReference>
<comment type="function">
    <text evidence="7">May act as a transporter of organic cations based on a proton efflux antiport mechanism. May play a role in the transport of chloroquine and quinidine-related compounds in kidney. Plays a role in the regulation of lipid metabolism.</text>
</comment>
<feature type="transmembrane region" description="Helical" evidence="9">
    <location>
        <begin position="109"/>
        <end position="133"/>
    </location>
</feature>
<proteinExistence type="predicted"/>
<dbReference type="PROSITE" id="PS50850">
    <property type="entry name" value="MFS"/>
    <property type="match status" value="1"/>
</dbReference>
<evidence type="ECO:0000256" key="9">
    <source>
        <dbReference type="SAM" id="Phobius"/>
    </source>
</evidence>
<dbReference type="GO" id="GO:0022857">
    <property type="term" value="F:transmembrane transporter activity"/>
    <property type="evidence" value="ECO:0007669"/>
    <property type="project" value="InterPro"/>
</dbReference>
<feature type="transmembrane region" description="Helical" evidence="9">
    <location>
        <begin position="405"/>
        <end position="424"/>
    </location>
</feature>
<dbReference type="PANTHER" id="PTHR24002">
    <property type="entry name" value="SOLUTE CARRIER FAMILY 22 MEMBER 18"/>
    <property type="match status" value="1"/>
</dbReference>
<dbReference type="GeneID" id="136803199"/>
<feature type="domain" description="Major facilitator superfamily (MFS) profile" evidence="10">
    <location>
        <begin position="42"/>
        <end position="430"/>
    </location>
</feature>
<dbReference type="SUPFAM" id="SSF103473">
    <property type="entry name" value="MFS general substrate transporter"/>
    <property type="match status" value="1"/>
</dbReference>
<protein>
    <recommendedName>
        <fullName evidence="6">Organic cation transporter-like protein 2</fullName>
    </recommendedName>
</protein>
<feature type="transmembrane region" description="Helical" evidence="9">
    <location>
        <begin position="195"/>
        <end position="214"/>
    </location>
</feature>
<feature type="transmembrane region" description="Helical" evidence="9">
    <location>
        <begin position="377"/>
        <end position="399"/>
    </location>
</feature>
<dbReference type="InterPro" id="IPR020846">
    <property type="entry name" value="MFS_dom"/>
</dbReference>
<keyword evidence="12" id="KW-1185">Reference proteome</keyword>
<evidence type="ECO:0000256" key="4">
    <source>
        <dbReference type="ARBA" id="ARBA00022989"/>
    </source>
</evidence>
<dbReference type="EnsemblMetazoa" id="CLYHEMT014637.1">
    <property type="protein sequence ID" value="CLYHEMP014637.1"/>
    <property type="gene ID" value="CLYHEMG014637"/>
</dbReference>
<dbReference type="GO" id="GO:0005635">
    <property type="term" value="C:nuclear envelope"/>
    <property type="evidence" value="ECO:0007669"/>
    <property type="project" value="TreeGrafter"/>
</dbReference>
<sequence length="437" mass="47425">MMRKSRQEEEEEKKTEEESTIESISFSSTDKNMFGLNKKTFVMYMTHFNIVLYALCYWIQIGVLPYLTRKLGVDTQTFGILQSTFAFVQLCGGPVYGRFGDLFGGKYSLILAFFACFTSYGLLAVAASIPVLFLSRLPSIAMHCMQGSQMVLTDITSDNERASAIGRLGVSYGVGMVIGPLMGGFITDRFSEQTAAATAAFGSIVSIVLVVLFIPANTKLIKEVDEKTEIKVASGAVFDFKKYSSIFAAPNFLYVFMIKVISAVPIGILQAMFSVVAMDFFHLDAKGNGLVLSYVGIMGMLVQGFIVGFLTKRYSDNVLINYSIILLTASYFIMVFVNSITSFLIVLVPLTVAGAILSVIITSVVTKTVPGEDTGAALGLLMATHSLIRTVSPTIGGFLYGYLGFPVFGVVGALVNGGLAFYLFNYGKDTIMKKGDS</sequence>
<evidence type="ECO:0000313" key="11">
    <source>
        <dbReference type="EnsemblMetazoa" id="CLYHEMP014637.1"/>
    </source>
</evidence>
<dbReference type="RefSeq" id="XP_066916033.1">
    <property type="nucleotide sequence ID" value="XM_067059932.1"/>
</dbReference>
<evidence type="ECO:0000256" key="3">
    <source>
        <dbReference type="ARBA" id="ARBA00022692"/>
    </source>
</evidence>
<accession>A0A7M5WYP6</accession>
<evidence type="ECO:0000256" key="5">
    <source>
        <dbReference type="ARBA" id="ARBA00023136"/>
    </source>
</evidence>
<evidence type="ECO:0000256" key="1">
    <source>
        <dbReference type="ARBA" id="ARBA00004424"/>
    </source>
</evidence>
<dbReference type="PRINTS" id="PR01035">
    <property type="entry name" value="TCRTETA"/>
</dbReference>
<evidence type="ECO:0000256" key="2">
    <source>
        <dbReference type="ARBA" id="ARBA00022475"/>
    </source>
</evidence>
<evidence type="ECO:0000256" key="6">
    <source>
        <dbReference type="ARBA" id="ARBA00078639"/>
    </source>
</evidence>
<evidence type="ECO:0000259" key="10">
    <source>
        <dbReference type="PROSITE" id="PS50850"/>
    </source>
</evidence>
<name>A0A7M5WYP6_9CNID</name>
<keyword evidence="5 9" id="KW-0472">Membrane</keyword>
<dbReference type="Pfam" id="PF07690">
    <property type="entry name" value="MFS_1"/>
    <property type="match status" value="1"/>
</dbReference>
<dbReference type="InterPro" id="IPR001958">
    <property type="entry name" value="Tet-R_TetA/multi-R_MdtG-like"/>
</dbReference>
<feature type="transmembrane region" description="Helical" evidence="9">
    <location>
        <begin position="343"/>
        <end position="365"/>
    </location>
</feature>
<dbReference type="PANTHER" id="PTHR24002:SF3">
    <property type="entry name" value="SOLUTE CARRIER FAMILY 22 MEMBER 18"/>
    <property type="match status" value="1"/>
</dbReference>
<keyword evidence="4 9" id="KW-1133">Transmembrane helix</keyword>